<feature type="compositionally biased region" description="Basic and acidic residues" evidence="1">
    <location>
        <begin position="70"/>
        <end position="79"/>
    </location>
</feature>
<feature type="compositionally biased region" description="Basic residues" evidence="1">
    <location>
        <begin position="85"/>
        <end position="97"/>
    </location>
</feature>
<feature type="compositionally biased region" description="Basic and acidic residues" evidence="1">
    <location>
        <begin position="8"/>
        <end position="30"/>
    </location>
</feature>
<gene>
    <name evidence="2" type="ORF">FJTKL_07313</name>
</gene>
<proteinExistence type="predicted"/>
<dbReference type="Proteomes" id="UP001600888">
    <property type="component" value="Unassembled WGS sequence"/>
</dbReference>
<name>A0ABR4EUH5_9PEZI</name>
<accession>A0ABR4EUH5</accession>
<reference evidence="2 3" key="1">
    <citation type="submission" date="2024-03" db="EMBL/GenBank/DDBJ databases">
        <title>A high-quality draft genome sequence of Diaporthe vaccinii, a causative agent of upright dieback and viscid rot disease in cranberry plants.</title>
        <authorList>
            <person name="Sarrasin M."/>
            <person name="Lang B.F."/>
            <person name="Burger G."/>
        </authorList>
    </citation>
    <scope>NUCLEOTIDE SEQUENCE [LARGE SCALE GENOMIC DNA]</scope>
    <source>
        <strain evidence="2 3">IS7</strain>
    </source>
</reference>
<evidence type="ECO:0000313" key="2">
    <source>
        <dbReference type="EMBL" id="KAL2286077.1"/>
    </source>
</evidence>
<evidence type="ECO:0000256" key="1">
    <source>
        <dbReference type="SAM" id="MobiDB-lite"/>
    </source>
</evidence>
<feature type="region of interest" description="Disordered" evidence="1">
    <location>
        <begin position="1"/>
        <end position="30"/>
    </location>
</feature>
<evidence type="ECO:0000313" key="3">
    <source>
        <dbReference type="Proteomes" id="UP001600888"/>
    </source>
</evidence>
<comment type="caution">
    <text evidence="2">The sequence shown here is derived from an EMBL/GenBank/DDBJ whole genome shotgun (WGS) entry which is preliminary data.</text>
</comment>
<organism evidence="2 3">
    <name type="scientific">Diaporthe vaccinii</name>
    <dbReference type="NCBI Taxonomy" id="105482"/>
    <lineage>
        <taxon>Eukaryota</taxon>
        <taxon>Fungi</taxon>
        <taxon>Dikarya</taxon>
        <taxon>Ascomycota</taxon>
        <taxon>Pezizomycotina</taxon>
        <taxon>Sordariomycetes</taxon>
        <taxon>Sordariomycetidae</taxon>
        <taxon>Diaporthales</taxon>
        <taxon>Diaporthaceae</taxon>
        <taxon>Diaporthe</taxon>
        <taxon>Diaporthe eres species complex</taxon>
    </lineage>
</organism>
<dbReference type="EMBL" id="JBAWTH010000026">
    <property type="protein sequence ID" value="KAL2286077.1"/>
    <property type="molecule type" value="Genomic_DNA"/>
</dbReference>
<sequence length="161" mass="18036">MGFLANKRSVDVSSHARDAARGLRAAREGARRSNLGTFRSSQALSLGMLSLPLVTEKQGQHPFHHIGKSIEYRAVERRAGPGGTRRNRRSREHQHRKGNVDGALRPGDNTEEAEDNAMSLPQCGLVTHTVEERPVYWKLLQKVLANLGLTEEQWRTMYVGQ</sequence>
<feature type="region of interest" description="Disordered" evidence="1">
    <location>
        <begin position="70"/>
        <end position="116"/>
    </location>
</feature>
<keyword evidence="3" id="KW-1185">Reference proteome</keyword>
<protein>
    <submittedName>
        <fullName evidence="2">Uncharacterized protein</fullName>
    </submittedName>
</protein>